<name>V7AR83_PHAVU</name>
<gene>
    <name evidence="2" type="ORF">PHAVU_009G017400g</name>
</gene>
<dbReference type="InterPro" id="IPR024752">
    <property type="entry name" value="Myb/SANT-like_dom"/>
</dbReference>
<evidence type="ECO:0000313" key="2">
    <source>
        <dbReference type="EMBL" id="ESW08089.1"/>
    </source>
</evidence>
<organism evidence="2 3">
    <name type="scientific">Phaseolus vulgaris</name>
    <name type="common">Kidney bean</name>
    <name type="synonym">French bean</name>
    <dbReference type="NCBI Taxonomy" id="3885"/>
    <lineage>
        <taxon>Eukaryota</taxon>
        <taxon>Viridiplantae</taxon>
        <taxon>Streptophyta</taxon>
        <taxon>Embryophyta</taxon>
        <taxon>Tracheophyta</taxon>
        <taxon>Spermatophyta</taxon>
        <taxon>Magnoliopsida</taxon>
        <taxon>eudicotyledons</taxon>
        <taxon>Gunneridae</taxon>
        <taxon>Pentapetalae</taxon>
        <taxon>rosids</taxon>
        <taxon>fabids</taxon>
        <taxon>Fabales</taxon>
        <taxon>Fabaceae</taxon>
        <taxon>Papilionoideae</taxon>
        <taxon>50 kb inversion clade</taxon>
        <taxon>NPAAA clade</taxon>
        <taxon>indigoferoid/millettioid clade</taxon>
        <taxon>Phaseoleae</taxon>
        <taxon>Phaseolus</taxon>
    </lineage>
</organism>
<dbReference type="AlphaFoldDB" id="V7AR83"/>
<feature type="non-terminal residue" evidence="2">
    <location>
        <position position="417"/>
    </location>
</feature>
<evidence type="ECO:0000313" key="3">
    <source>
        <dbReference type="Proteomes" id="UP000000226"/>
    </source>
</evidence>
<keyword evidence="3" id="KW-1185">Reference proteome</keyword>
<sequence>MKKVVLVCCIMHNFLRGVDNDESLIKEVDQELLQEDVQPIPSHAREDDCRLGCQGHYSKRNMDHNKNVAPDSSGGYREFTKWTTEMDLILLNAIIEEVHRGSKIDGRWTTQGYTNIKNHVKNCQKSLKDWWREVHDFFGGLSGFEWNQNTKHFEAEEEVWNDLIKVIIALYMTSSSQKHHRTRKGKAPIEDHVVPRTQGMGIEQVLDYSRYFSTKRQMMVFEKMFHGRPVLSPKIMHSPFYAAPGFQFQNLMNFQGLQPFLGIKLPYYEDLVRVFYTNLNITLIGDHAIKICGKRIHIKQMDWMNIKNLKYDGVKLTPRTILEEVNFDRALVLSSMILEHVQGQNVGSLKMNDRLLHYTWCIKNNIMINWPHYIMQHMMKCRDNNMSLPYAILITRILKVYGFDLSNEVAIMLGWNH</sequence>
<reference evidence="3" key="1">
    <citation type="journal article" date="2014" name="Nat. Genet.">
        <title>A reference genome for common bean and genome-wide analysis of dual domestications.</title>
        <authorList>
            <person name="Schmutz J."/>
            <person name="McClean P.E."/>
            <person name="Mamidi S."/>
            <person name="Wu G.A."/>
            <person name="Cannon S.B."/>
            <person name="Grimwood J."/>
            <person name="Jenkins J."/>
            <person name="Shu S."/>
            <person name="Song Q."/>
            <person name="Chavarro C."/>
            <person name="Torres-Torres M."/>
            <person name="Geffroy V."/>
            <person name="Moghaddam S.M."/>
            <person name="Gao D."/>
            <person name="Abernathy B."/>
            <person name="Barry K."/>
            <person name="Blair M."/>
            <person name="Brick M.A."/>
            <person name="Chovatia M."/>
            <person name="Gepts P."/>
            <person name="Goodstein D.M."/>
            <person name="Gonzales M."/>
            <person name="Hellsten U."/>
            <person name="Hyten D.L."/>
            <person name="Jia G."/>
            <person name="Kelly J.D."/>
            <person name="Kudrna D."/>
            <person name="Lee R."/>
            <person name="Richard M.M."/>
            <person name="Miklas P.N."/>
            <person name="Osorno J.M."/>
            <person name="Rodrigues J."/>
            <person name="Thareau V."/>
            <person name="Urrea C.A."/>
            <person name="Wang M."/>
            <person name="Yu Y."/>
            <person name="Zhang M."/>
            <person name="Wing R.A."/>
            <person name="Cregan P.B."/>
            <person name="Rokhsar D.S."/>
            <person name="Jackson S.A."/>
        </authorList>
    </citation>
    <scope>NUCLEOTIDE SEQUENCE [LARGE SCALE GENOMIC DNA]</scope>
    <source>
        <strain evidence="3">cv. G19833</strain>
    </source>
</reference>
<proteinExistence type="predicted"/>
<dbReference type="Gramene" id="ESW08089">
    <property type="protein sequence ID" value="ESW08089"/>
    <property type="gene ID" value="PHAVU_009G017400g"/>
</dbReference>
<accession>V7AR83</accession>
<dbReference type="Proteomes" id="UP000000226">
    <property type="component" value="Chromosome 9"/>
</dbReference>
<dbReference type="PANTHER" id="PTHR46929">
    <property type="entry name" value="EXPRESSED PROTEIN"/>
    <property type="match status" value="1"/>
</dbReference>
<feature type="domain" description="Myb/SANT-like" evidence="1">
    <location>
        <begin position="81"/>
        <end position="162"/>
    </location>
</feature>
<dbReference type="PANTHER" id="PTHR46929:SF4">
    <property type="entry name" value="MYB_SANT-LIKE DOMAIN-CONTAINING PROTEIN"/>
    <property type="match status" value="1"/>
</dbReference>
<dbReference type="Pfam" id="PF12776">
    <property type="entry name" value="Myb_DNA-bind_3"/>
    <property type="match status" value="1"/>
</dbReference>
<evidence type="ECO:0000259" key="1">
    <source>
        <dbReference type="Pfam" id="PF12776"/>
    </source>
</evidence>
<protein>
    <recommendedName>
        <fullName evidence="1">Myb/SANT-like domain-containing protein</fullName>
    </recommendedName>
</protein>
<dbReference type="OrthoDB" id="1436797at2759"/>
<dbReference type="EMBL" id="CM002296">
    <property type="protein sequence ID" value="ESW08089.1"/>
    <property type="molecule type" value="Genomic_DNA"/>
</dbReference>